<gene>
    <name evidence="3" type="ORF">SCHCODRAFT_83740</name>
</gene>
<reference evidence="3 4" key="1">
    <citation type="journal article" date="2010" name="Nat. Biotechnol.">
        <title>Genome sequence of the model mushroom Schizophyllum commune.</title>
        <authorList>
            <person name="Ohm R.A."/>
            <person name="de Jong J.F."/>
            <person name="Lugones L.G."/>
            <person name="Aerts A."/>
            <person name="Kothe E."/>
            <person name="Stajich J.E."/>
            <person name="de Vries R.P."/>
            <person name="Record E."/>
            <person name="Levasseur A."/>
            <person name="Baker S.E."/>
            <person name="Bartholomew K.A."/>
            <person name="Coutinho P.M."/>
            <person name="Erdmann S."/>
            <person name="Fowler T.J."/>
            <person name="Gathman A.C."/>
            <person name="Lombard V."/>
            <person name="Henrissat B."/>
            <person name="Knabe N."/>
            <person name="Kuees U."/>
            <person name="Lilly W.W."/>
            <person name="Lindquist E."/>
            <person name="Lucas S."/>
            <person name="Magnuson J.K."/>
            <person name="Piumi F."/>
            <person name="Raudaskoski M."/>
            <person name="Salamov A."/>
            <person name="Schmutz J."/>
            <person name="Schwarze F.W.M.R."/>
            <person name="vanKuyk P.A."/>
            <person name="Horton J.S."/>
            <person name="Grigoriev I.V."/>
            <person name="Woesten H.A.B."/>
        </authorList>
    </citation>
    <scope>NUCLEOTIDE SEQUENCE [LARGE SCALE GENOMIC DNA]</scope>
    <source>
        <strain evidence="4">H4-8 / FGSC 9210</strain>
    </source>
</reference>
<feature type="transmembrane region" description="Helical" evidence="2">
    <location>
        <begin position="12"/>
        <end position="34"/>
    </location>
</feature>
<protein>
    <submittedName>
        <fullName evidence="3">Expressed protein</fullName>
    </submittedName>
</protein>
<keyword evidence="2" id="KW-0812">Transmembrane</keyword>
<dbReference type="Proteomes" id="UP000007431">
    <property type="component" value="Unassembled WGS sequence"/>
</dbReference>
<sequence length="254" mass="28595">MPINMRSPTGTACLAVFLALFLLLTFLFIFKLLYKSRRCRPLSDCGSHTVSEKTDWSASTIRPFENTNSHWTDDIQKKGFLVGLFGSPSWETSAKAIEDRARIFCRSFDNRSLRSSRRSTRYGSSIRTNEKYPHDELEKRRSLGNVFDHRALYTISPKSPSGFAHAVQLPVFPTRPKNPSPVSRSSRMFTLPNLSFPKSTTDPSDAIGHRQRRSRLSWKSWKSGSSASGGASLRLVDAKDVPDLPLPLSPDLDK</sequence>
<feature type="region of interest" description="Disordered" evidence="1">
    <location>
        <begin position="175"/>
        <end position="254"/>
    </location>
</feature>
<keyword evidence="4" id="KW-1185">Reference proteome</keyword>
<dbReference type="EMBL" id="GL377302">
    <property type="protein sequence ID" value="EFJ02918.1"/>
    <property type="molecule type" value="Genomic_DNA"/>
</dbReference>
<evidence type="ECO:0000313" key="3">
    <source>
        <dbReference type="EMBL" id="EFJ02918.1"/>
    </source>
</evidence>
<name>D8PNV1_SCHCM</name>
<dbReference type="VEuPathDB" id="FungiDB:SCHCODRAFT_02538036"/>
<proteinExistence type="predicted"/>
<feature type="non-terminal residue" evidence="3">
    <location>
        <position position="254"/>
    </location>
</feature>
<dbReference type="InParanoid" id="D8PNV1"/>
<dbReference type="HOGENOM" id="CLU_1096500_0_0_1"/>
<dbReference type="AlphaFoldDB" id="D8PNV1"/>
<organism evidence="4">
    <name type="scientific">Schizophyllum commune (strain H4-8 / FGSC 9210)</name>
    <name type="common">Split gill fungus</name>
    <dbReference type="NCBI Taxonomy" id="578458"/>
    <lineage>
        <taxon>Eukaryota</taxon>
        <taxon>Fungi</taxon>
        <taxon>Dikarya</taxon>
        <taxon>Basidiomycota</taxon>
        <taxon>Agaricomycotina</taxon>
        <taxon>Agaricomycetes</taxon>
        <taxon>Agaricomycetidae</taxon>
        <taxon>Agaricales</taxon>
        <taxon>Schizophyllaceae</taxon>
        <taxon>Schizophyllum</taxon>
    </lineage>
</organism>
<evidence type="ECO:0000256" key="1">
    <source>
        <dbReference type="SAM" id="MobiDB-lite"/>
    </source>
</evidence>
<evidence type="ECO:0000313" key="4">
    <source>
        <dbReference type="Proteomes" id="UP000007431"/>
    </source>
</evidence>
<keyword evidence="2" id="KW-0472">Membrane</keyword>
<feature type="compositionally biased region" description="Polar residues" evidence="1">
    <location>
        <begin position="180"/>
        <end position="203"/>
    </location>
</feature>
<evidence type="ECO:0000256" key="2">
    <source>
        <dbReference type="SAM" id="Phobius"/>
    </source>
</evidence>
<feature type="compositionally biased region" description="Low complexity" evidence="1">
    <location>
        <begin position="217"/>
        <end position="235"/>
    </location>
</feature>
<keyword evidence="2" id="KW-1133">Transmembrane helix</keyword>
<accession>D8PNV1</accession>